<evidence type="ECO:0000259" key="7">
    <source>
        <dbReference type="Pfam" id="PF12823"/>
    </source>
</evidence>
<feature type="transmembrane region" description="Helical" evidence="6">
    <location>
        <begin position="44"/>
        <end position="63"/>
    </location>
</feature>
<dbReference type="PANTHER" id="PTHR40077">
    <property type="entry name" value="MEMBRANE PROTEIN-RELATED"/>
    <property type="match status" value="1"/>
</dbReference>
<keyword evidence="3 6" id="KW-0812">Transmembrane</keyword>
<evidence type="ECO:0000313" key="9">
    <source>
        <dbReference type="Proteomes" id="UP000184233"/>
    </source>
</evidence>
<dbReference type="STRING" id="1895771.BGO89_06415"/>
<evidence type="ECO:0000256" key="4">
    <source>
        <dbReference type="ARBA" id="ARBA00022989"/>
    </source>
</evidence>
<sequence>MSLLSSAVGRLRVVAFVEGISFLVLLFIAMPLKYFADSPQAVRGVGLIHGLLFVLYILAMFYAHMERKWPAATLLKVFLGSLLPFGTFWVDKRFLATSERNG</sequence>
<accession>A0A1M3KYL8</accession>
<feature type="transmembrane region" description="Helical" evidence="6">
    <location>
        <begin position="12"/>
        <end position="32"/>
    </location>
</feature>
<dbReference type="AlphaFoldDB" id="A0A1M3KYL8"/>
<dbReference type="PANTHER" id="PTHR40077:SF1">
    <property type="entry name" value="MEMBRANE PROTEIN"/>
    <property type="match status" value="1"/>
</dbReference>
<evidence type="ECO:0000256" key="5">
    <source>
        <dbReference type="ARBA" id="ARBA00023136"/>
    </source>
</evidence>
<keyword evidence="5 6" id="KW-0472">Membrane</keyword>
<evidence type="ECO:0000256" key="6">
    <source>
        <dbReference type="SAM" id="Phobius"/>
    </source>
</evidence>
<proteinExistence type="predicted"/>
<protein>
    <recommendedName>
        <fullName evidence="7">DUF3817 domain-containing protein</fullName>
    </recommendedName>
</protein>
<dbReference type="InterPro" id="IPR023845">
    <property type="entry name" value="DUF3817_TM"/>
</dbReference>
<feature type="domain" description="DUF3817" evidence="7">
    <location>
        <begin position="9"/>
        <end position="93"/>
    </location>
</feature>
<evidence type="ECO:0000313" key="8">
    <source>
        <dbReference type="EMBL" id="OJX57604.1"/>
    </source>
</evidence>
<dbReference type="Proteomes" id="UP000184233">
    <property type="component" value="Unassembled WGS sequence"/>
</dbReference>
<dbReference type="EMBL" id="MKVH01000021">
    <property type="protein sequence ID" value="OJX57604.1"/>
    <property type="molecule type" value="Genomic_DNA"/>
</dbReference>
<reference evidence="8 9" key="1">
    <citation type="submission" date="2016-09" db="EMBL/GenBank/DDBJ databases">
        <title>Genome-resolved meta-omics ties microbial dynamics to process performance in biotechnology for thiocyanate degradation.</title>
        <authorList>
            <person name="Kantor R.S."/>
            <person name="Huddy R.J."/>
            <person name="Iyer R."/>
            <person name="Thomas B.C."/>
            <person name="Brown C.T."/>
            <person name="Anantharaman K."/>
            <person name="Tringe S."/>
            <person name="Hettich R.L."/>
            <person name="Harrison S.T."/>
            <person name="Banfield J.F."/>
        </authorList>
    </citation>
    <scope>NUCLEOTIDE SEQUENCE [LARGE SCALE GENOMIC DNA]</scope>
    <source>
        <strain evidence="8">59-99</strain>
    </source>
</reference>
<dbReference type="NCBIfam" id="TIGR03954">
    <property type="entry name" value="integ_memb_HG"/>
    <property type="match status" value="1"/>
</dbReference>
<feature type="transmembrane region" description="Helical" evidence="6">
    <location>
        <begin position="69"/>
        <end position="90"/>
    </location>
</feature>
<keyword evidence="2" id="KW-1003">Cell membrane</keyword>
<evidence type="ECO:0000256" key="2">
    <source>
        <dbReference type="ARBA" id="ARBA00022475"/>
    </source>
</evidence>
<organism evidence="8 9">
    <name type="scientific">Candidatus Kapaibacterium thiocyanatum</name>
    <dbReference type="NCBI Taxonomy" id="1895771"/>
    <lineage>
        <taxon>Bacteria</taxon>
        <taxon>Pseudomonadati</taxon>
        <taxon>Candidatus Kapaibacteriota</taxon>
        <taxon>Candidatus Kapaibacteriia</taxon>
        <taxon>Candidatus Kapaibacteriales</taxon>
        <taxon>Candidatus Kapaibacteriaceae</taxon>
        <taxon>Candidatus Kapaibacterium</taxon>
    </lineage>
</organism>
<comment type="caution">
    <text evidence="8">The sequence shown here is derived from an EMBL/GenBank/DDBJ whole genome shotgun (WGS) entry which is preliminary data.</text>
</comment>
<evidence type="ECO:0000256" key="3">
    <source>
        <dbReference type="ARBA" id="ARBA00022692"/>
    </source>
</evidence>
<dbReference type="Pfam" id="PF12823">
    <property type="entry name" value="DUF3817"/>
    <property type="match status" value="1"/>
</dbReference>
<name>A0A1M3KYL8_9BACT</name>
<evidence type="ECO:0000256" key="1">
    <source>
        <dbReference type="ARBA" id="ARBA00004651"/>
    </source>
</evidence>
<dbReference type="GO" id="GO:0005886">
    <property type="term" value="C:plasma membrane"/>
    <property type="evidence" value="ECO:0007669"/>
    <property type="project" value="UniProtKB-SubCell"/>
</dbReference>
<gene>
    <name evidence="8" type="ORF">BGO89_06415</name>
</gene>
<keyword evidence="4 6" id="KW-1133">Transmembrane helix</keyword>
<comment type="subcellular location">
    <subcellularLocation>
        <location evidence="1">Cell membrane</location>
        <topology evidence="1">Multi-pass membrane protein</topology>
    </subcellularLocation>
</comment>